<dbReference type="AlphaFoldDB" id="A0A0C2C9X0"/>
<dbReference type="GO" id="GO:0035267">
    <property type="term" value="C:NuA4 histone acetyltransferase complex"/>
    <property type="evidence" value="ECO:0007669"/>
    <property type="project" value="TreeGrafter"/>
</dbReference>
<organism evidence="3 4">
    <name type="scientific">Ancylostoma duodenale</name>
    <dbReference type="NCBI Taxonomy" id="51022"/>
    <lineage>
        <taxon>Eukaryota</taxon>
        <taxon>Metazoa</taxon>
        <taxon>Ecdysozoa</taxon>
        <taxon>Nematoda</taxon>
        <taxon>Chromadorea</taxon>
        <taxon>Rhabditida</taxon>
        <taxon>Rhabditina</taxon>
        <taxon>Rhabditomorpha</taxon>
        <taxon>Strongyloidea</taxon>
        <taxon>Ancylostomatidae</taxon>
        <taxon>Ancylostomatinae</taxon>
        <taxon>Ancylostoma</taxon>
    </lineage>
</organism>
<sequence length="517" mass="59171">CLYQARDSRMETAKLDDKASAALSLWCAELKTKVSGEILREDEVPSSSRHAMPLQTEDQFVDEFRTEVLEVLGAPPPFGPGLLKLAESVIKWQTKLHNRLYSLPRRYPIRLSSKFLADYSSAMACIEIPSSFNANVTKQYQYVTLIARFNPHVEVVVKGGRVMKKLQIMAVNGKTSVYYLQRSVFEERTNRCLQYLQIVKTLLVKERETARRHLFVFTPTQLVVSSHALLTDCGGAYSMSFVAKKPHVFDMIRPLDVFARYGMTFGMRPDDAITMFYDRIAASEGPLNTVMLDTYRGFVVENFIGPSILQNYVLERFTDPTYYYLFRKRIAQQLAVLSVLEMLVRLSPLFLDDVYIRTSTAQLAALRYTFAFDMGTVFSLRTEGSTYTELCFVIISVSEVERKVPFRLTPNLQWFLGMTLEGDFLWAAAAVIRCLLRRDQHLLLRPLILDEVIINGNHDQVSACADANEFIKKLVAETTRMATQEAGALQDELYSAIERARNPENLSQMDPRWHPWF</sequence>
<evidence type="ECO:0000259" key="1">
    <source>
        <dbReference type="PROSITE" id="PS50290"/>
    </source>
</evidence>
<feature type="domain" description="FATC" evidence="2">
    <location>
        <begin position="481"/>
        <end position="517"/>
    </location>
</feature>
<dbReference type="GO" id="GO:0000124">
    <property type="term" value="C:SAGA complex"/>
    <property type="evidence" value="ECO:0007669"/>
    <property type="project" value="TreeGrafter"/>
</dbReference>
<dbReference type="GO" id="GO:0006355">
    <property type="term" value="P:regulation of DNA-templated transcription"/>
    <property type="evidence" value="ECO:0007669"/>
    <property type="project" value="TreeGrafter"/>
</dbReference>
<evidence type="ECO:0000313" key="4">
    <source>
        <dbReference type="Proteomes" id="UP000054047"/>
    </source>
</evidence>
<feature type="non-terminal residue" evidence="3">
    <location>
        <position position="1"/>
    </location>
</feature>
<dbReference type="InterPro" id="IPR003152">
    <property type="entry name" value="FATC_dom"/>
</dbReference>
<dbReference type="PANTHER" id="PTHR11139">
    <property type="entry name" value="ATAXIA TELANGIECTASIA MUTATED ATM -RELATED"/>
    <property type="match status" value="1"/>
</dbReference>
<name>A0A0C2C9X0_9BILA</name>
<dbReference type="PROSITE" id="PS50290">
    <property type="entry name" value="PI3_4_KINASE_3"/>
    <property type="match status" value="1"/>
</dbReference>
<evidence type="ECO:0000313" key="3">
    <source>
        <dbReference type="EMBL" id="KIH46632.1"/>
    </source>
</evidence>
<dbReference type="PROSITE" id="PS51190">
    <property type="entry name" value="FATC"/>
    <property type="match status" value="1"/>
</dbReference>
<dbReference type="SUPFAM" id="SSF56112">
    <property type="entry name" value="Protein kinase-like (PK-like)"/>
    <property type="match status" value="1"/>
</dbReference>
<keyword evidence="4" id="KW-1185">Reference proteome</keyword>
<dbReference type="Proteomes" id="UP000054047">
    <property type="component" value="Unassembled WGS sequence"/>
</dbReference>
<dbReference type="GO" id="GO:0006281">
    <property type="term" value="P:DNA repair"/>
    <property type="evidence" value="ECO:0007669"/>
    <property type="project" value="TreeGrafter"/>
</dbReference>
<accession>A0A0C2C9X0</accession>
<dbReference type="EMBL" id="KN768785">
    <property type="protein sequence ID" value="KIH46632.1"/>
    <property type="molecule type" value="Genomic_DNA"/>
</dbReference>
<feature type="domain" description="PI3K/PI4K catalytic" evidence="1">
    <location>
        <begin position="150"/>
        <end position="502"/>
    </location>
</feature>
<dbReference type="InterPro" id="IPR000403">
    <property type="entry name" value="PI3/4_kinase_cat_dom"/>
</dbReference>
<dbReference type="InterPro" id="IPR011009">
    <property type="entry name" value="Kinase-like_dom_sf"/>
</dbReference>
<dbReference type="InterPro" id="IPR050517">
    <property type="entry name" value="DDR_Repair_Kinase"/>
</dbReference>
<dbReference type="PANTHER" id="PTHR11139:SF1">
    <property type="entry name" value="TRANSFORMATION_TRANSCRIPTION DOMAIN-ASSOCIATED PROTEIN"/>
    <property type="match status" value="1"/>
</dbReference>
<gene>
    <name evidence="3" type="ORF">ANCDUO_23313</name>
</gene>
<evidence type="ECO:0000259" key="2">
    <source>
        <dbReference type="PROSITE" id="PS51190"/>
    </source>
</evidence>
<dbReference type="GO" id="GO:0005634">
    <property type="term" value="C:nucleus"/>
    <property type="evidence" value="ECO:0007669"/>
    <property type="project" value="TreeGrafter"/>
</dbReference>
<protein>
    <submittedName>
        <fullName evidence="3">Uncharacterized protein</fullName>
    </submittedName>
</protein>
<dbReference type="OrthoDB" id="5836404at2759"/>
<reference evidence="3 4" key="1">
    <citation type="submission" date="2013-12" db="EMBL/GenBank/DDBJ databases">
        <title>Draft genome of the parsitic nematode Ancylostoma duodenale.</title>
        <authorList>
            <person name="Mitreva M."/>
        </authorList>
    </citation>
    <scope>NUCLEOTIDE SEQUENCE [LARGE SCALE GENOMIC DNA]</scope>
    <source>
        <strain evidence="3 4">Zhejiang</strain>
    </source>
</reference>
<proteinExistence type="predicted"/>